<dbReference type="EMBL" id="CP113088">
    <property type="protein sequence ID" value="WAC02020.1"/>
    <property type="molecule type" value="Genomic_DNA"/>
</dbReference>
<dbReference type="InterPro" id="IPR023214">
    <property type="entry name" value="HAD_sf"/>
</dbReference>
<dbReference type="GO" id="GO:0016791">
    <property type="term" value="F:phosphatase activity"/>
    <property type="evidence" value="ECO:0007669"/>
    <property type="project" value="UniProtKB-ARBA"/>
</dbReference>
<accession>A0A9E8MW27</accession>
<dbReference type="SFLD" id="SFLDS00003">
    <property type="entry name" value="Haloacid_Dehalogenase"/>
    <property type="match status" value="1"/>
</dbReference>
<protein>
    <submittedName>
        <fullName evidence="1">HAD family hydrolase</fullName>
    </submittedName>
</protein>
<dbReference type="GO" id="GO:0005829">
    <property type="term" value="C:cytosol"/>
    <property type="evidence" value="ECO:0007669"/>
    <property type="project" value="TreeGrafter"/>
</dbReference>
<dbReference type="AlphaFoldDB" id="A0A9E8MW27"/>
<sequence length="266" mass="30153">MKDIKLVVTDMDGTLLNSKNEVSSSFFELYRTLKKLDVKFVAASGRQHSSIISKLHAIKDDITIVSENGALIREAEKELLFTKFPMEAIRKLIPTLRKIPNTQIILCGKDAAYIDSNDVHFNSVFKEYYKTHKKVSDLTTIEADDFMKIALYHPLNSEKYIYPALQHLKQEITVKISGTHWVDLSVPTANKGYALDFLQNKWNIQPKHTMAFGDFNNDLEMLELADFSYAMANAHPNVKALANFSTKSNDDLGVEHILKQLIAAKS</sequence>
<keyword evidence="2" id="KW-1185">Reference proteome</keyword>
<evidence type="ECO:0000313" key="2">
    <source>
        <dbReference type="Proteomes" id="UP001164705"/>
    </source>
</evidence>
<dbReference type="CDD" id="cd07518">
    <property type="entry name" value="HAD_YbiV-Like"/>
    <property type="match status" value="1"/>
</dbReference>
<dbReference type="PANTHER" id="PTHR10000">
    <property type="entry name" value="PHOSPHOSERINE PHOSPHATASE"/>
    <property type="match status" value="1"/>
</dbReference>
<dbReference type="Pfam" id="PF08282">
    <property type="entry name" value="Hydrolase_3"/>
    <property type="match status" value="1"/>
</dbReference>
<dbReference type="NCBIfam" id="TIGR00099">
    <property type="entry name" value="Cof-subfamily"/>
    <property type="match status" value="1"/>
</dbReference>
<dbReference type="NCBIfam" id="TIGR01484">
    <property type="entry name" value="HAD-SF-IIB"/>
    <property type="match status" value="1"/>
</dbReference>
<reference evidence="1" key="1">
    <citation type="submission" date="2022-11" db="EMBL/GenBank/DDBJ databases">
        <title>Lacinutrix neustonica HL-RS19T sp. nov., isolated from the surface microlayer sample of brackish Lake Shihwa.</title>
        <authorList>
            <person name="Choi J.Y."/>
            <person name="Hwang C.Y."/>
        </authorList>
    </citation>
    <scope>NUCLEOTIDE SEQUENCE</scope>
    <source>
        <strain evidence="1">HL-RS19</strain>
    </source>
</reference>
<dbReference type="InterPro" id="IPR006379">
    <property type="entry name" value="HAD-SF_hydro_IIB"/>
</dbReference>
<dbReference type="PROSITE" id="PS01228">
    <property type="entry name" value="COF_1"/>
    <property type="match status" value="1"/>
</dbReference>
<dbReference type="GO" id="GO:0000287">
    <property type="term" value="F:magnesium ion binding"/>
    <property type="evidence" value="ECO:0007669"/>
    <property type="project" value="TreeGrafter"/>
</dbReference>
<dbReference type="SFLD" id="SFLDG01144">
    <property type="entry name" value="C2.B.4:_PGP_Like"/>
    <property type="match status" value="1"/>
</dbReference>
<dbReference type="InterPro" id="IPR000150">
    <property type="entry name" value="Cof"/>
</dbReference>
<dbReference type="KEGG" id="lnu:N7U66_19720"/>
<dbReference type="SFLD" id="SFLDG01140">
    <property type="entry name" value="C2.B:_Phosphomannomutase_and_P"/>
    <property type="match status" value="1"/>
</dbReference>
<evidence type="ECO:0000313" key="1">
    <source>
        <dbReference type="EMBL" id="WAC02020.1"/>
    </source>
</evidence>
<dbReference type="SUPFAM" id="SSF56784">
    <property type="entry name" value="HAD-like"/>
    <property type="match status" value="1"/>
</dbReference>
<proteinExistence type="predicted"/>
<keyword evidence="1" id="KW-0378">Hydrolase</keyword>
<dbReference type="InterPro" id="IPR036412">
    <property type="entry name" value="HAD-like_sf"/>
</dbReference>
<dbReference type="Proteomes" id="UP001164705">
    <property type="component" value="Chromosome"/>
</dbReference>
<dbReference type="Gene3D" id="3.30.1240.10">
    <property type="match status" value="1"/>
</dbReference>
<dbReference type="Gene3D" id="3.40.50.1000">
    <property type="entry name" value="HAD superfamily/HAD-like"/>
    <property type="match status" value="1"/>
</dbReference>
<organism evidence="1 2">
    <name type="scientific">Lacinutrix neustonica</name>
    <dbReference type="NCBI Taxonomy" id="2980107"/>
    <lineage>
        <taxon>Bacteria</taxon>
        <taxon>Pseudomonadati</taxon>
        <taxon>Bacteroidota</taxon>
        <taxon>Flavobacteriia</taxon>
        <taxon>Flavobacteriales</taxon>
        <taxon>Flavobacteriaceae</taxon>
        <taxon>Lacinutrix</taxon>
    </lineage>
</organism>
<dbReference type="RefSeq" id="WP_267676618.1">
    <property type="nucleotide sequence ID" value="NZ_CP113088.1"/>
</dbReference>
<dbReference type="PANTHER" id="PTHR10000:SF53">
    <property type="entry name" value="5-AMINO-6-(5-PHOSPHO-D-RIBITYLAMINO)URACIL PHOSPHATASE YBJI-RELATED"/>
    <property type="match status" value="1"/>
</dbReference>
<name>A0A9E8MW27_9FLAO</name>
<gene>
    <name evidence="1" type="ORF">N7U66_19720</name>
</gene>